<dbReference type="CDD" id="cd08916">
    <property type="entry name" value="TrHb3_P"/>
    <property type="match status" value="1"/>
</dbReference>
<reference evidence="1 2" key="1">
    <citation type="submission" date="2024-09" db="EMBL/GenBank/DDBJ databases">
        <authorList>
            <person name="Sun Q."/>
            <person name="Mori K."/>
        </authorList>
    </citation>
    <scope>NUCLEOTIDE SEQUENCE [LARGE SCALE GENOMIC DNA]</scope>
    <source>
        <strain evidence="1 2">CCM 7765</strain>
    </source>
</reference>
<evidence type="ECO:0000313" key="1">
    <source>
        <dbReference type="EMBL" id="MFC0317499.1"/>
    </source>
</evidence>
<protein>
    <submittedName>
        <fullName evidence="1">Group III truncated hemoglobin</fullName>
    </submittedName>
</protein>
<organism evidence="1 2">
    <name type="scientific">Olivibacter oleidegradans</name>
    <dbReference type="NCBI Taxonomy" id="760123"/>
    <lineage>
        <taxon>Bacteria</taxon>
        <taxon>Pseudomonadati</taxon>
        <taxon>Bacteroidota</taxon>
        <taxon>Sphingobacteriia</taxon>
        <taxon>Sphingobacteriales</taxon>
        <taxon>Sphingobacteriaceae</taxon>
        <taxon>Olivibacter</taxon>
    </lineage>
</organism>
<keyword evidence="2" id="KW-1185">Reference proteome</keyword>
<evidence type="ECO:0000313" key="2">
    <source>
        <dbReference type="Proteomes" id="UP001589774"/>
    </source>
</evidence>
<dbReference type="EMBL" id="JBHLWO010000001">
    <property type="protein sequence ID" value="MFC0317499.1"/>
    <property type="molecule type" value="Genomic_DNA"/>
</dbReference>
<dbReference type="Gene3D" id="1.10.490.10">
    <property type="entry name" value="Globins"/>
    <property type="match status" value="1"/>
</dbReference>
<name>A0ABV6HF32_9SPHI</name>
<dbReference type="SUPFAM" id="SSF46458">
    <property type="entry name" value="Globin-like"/>
    <property type="match status" value="1"/>
</dbReference>
<accession>A0ABV6HF32</accession>
<sequence length="129" mass="15251">MNDIQDRRDIEHLVRLFYERATKDTLIGHYFTSVVPINWDEHIPTIVSFWENILFQTGAYKGGMLFKHMNLNYLSAFKPAHFDRWLDIWENTVNELFSGERAEEAKFRANSIAIIMQTKLGVYPPENKK</sequence>
<proteinExistence type="predicted"/>
<gene>
    <name evidence="1" type="ORF">ACFFI0_04225</name>
</gene>
<dbReference type="InterPro" id="IPR012292">
    <property type="entry name" value="Globin/Proto"/>
</dbReference>
<dbReference type="Proteomes" id="UP001589774">
    <property type="component" value="Unassembled WGS sequence"/>
</dbReference>
<comment type="caution">
    <text evidence="1">The sequence shown here is derived from an EMBL/GenBank/DDBJ whole genome shotgun (WGS) entry which is preliminary data.</text>
</comment>
<dbReference type="RefSeq" id="WP_013664685.1">
    <property type="nucleotide sequence ID" value="NZ_JBHLWO010000001.1"/>
</dbReference>
<dbReference type="InterPro" id="IPR009050">
    <property type="entry name" value="Globin-like_sf"/>
</dbReference>